<dbReference type="KEGG" id="senf:GJR95_34255"/>
<evidence type="ECO:0000313" key="1">
    <source>
        <dbReference type="EMBL" id="QHV99768.1"/>
    </source>
</evidence>
<name>A0A6P1W5B7_9BACT</name>
<evidence type="ECO:0000313" key="2">
    <source>
        <dbReference type="Proteomes" id="UP000464577"/>
    </source>
</evidence>
<keyword evidence="2" id="KW-1185">Reference proteome</keyword>
<accession>A0A6P1W5B7</accession>
<dbReference type="RefSeq" id="WP_162390160.1">
    <property type="nucleotide sequence ID" value="NZ_CP045997.1"/>
</dbReference>
<organism evidence="1 2">
    <name type="scientific">Spirosoma endbachense</name>
    <dbReference type="NCBI Taxonomy" id="2666025"/>
    <lineage>
        <taxon>Bacteria</taxon>
        <taxon>Pseudomonadati</taxon>
        <taxon>Bacteroidota</taxon>
        <taxon>Cytophagia</taxon>
        <taxon>Cytophagales</taxon>
        <taxon>Cytophagaceae</taxon>
        <taxon>Spirosoma</taxon>
    </lineage>
</organism>
<dbReference type="EMBL" id="CP045997">
    <property type="protein sequence ID" value="QHV99768.1"/>
    <property type="molecule type" value="Genomic_DNA"/>
</dbReference>
<gene>
    <name evidence="1" type="ORF">GJR95_34255</name>
</gene>
<reference evidence="1 2" key="1">
    <citation type="submission" date="2019-11" db="EMBL/GenBank/DDBJ databases">
        <title>Spirosoma endbachense sp. nov., isolated from a natural salt meadow.</title>
        <authorList>
            <person name="Rojas J."/>
            <person name="Ambika Manirajan B."/>
            <person name="Ratering S."/>
            <person name="Suarez C."/>
            <person name="Geissler-Plaum R."/>
            <person name="Schnell S."/>
        </authorList>
    </citation>
    <scope>NUCLEOTIDE SEQUENCE [LARGE SCALE GENOMIC DNA]</scope>
    <source>
        <strain evidence="1 2">I-24</strain>
    </source>
</reference>
<sequence length="129" mass="15043">MLPDLLALYYTLLDNGYFEHKIHLDFYCDGSHAEWFWGRELERAVRWLFSDEIAPIQESPLASVDENAREIRLQLPFLKAELLNGYGQVIYSLNGNSGQIIPLRPHWRGLFALPCTLPNQRIELKKIML</sequence>
<dbReference type="AlphaFoldDB" id="A0A6P1W5B7"/>
<proteinExistence type="predicted"/>
<dbReference type="Proteomes" id="UP000464577">
    <property type="component" value="Chromosome"/>
</dbReference>
<protein>
    <submittedName>
        <fullName evidence="1">Uncharacterized protein</fullName>
    </submittedName>
</protein>